<dbReference type="Gene3D" id="1.10.3520.10">
    <property type="entry name" value="Glycolipid transfer protein"/>
    <property type="match status" value="1"/>
</dbReference>
<dbReference type="Pfam" id="PF08718">
    <property type="entry name" value="GLTP"/>
    <property type="match status" value="1"/>
</dbReference>
<dbReference type="STRING" id="1097556.R4XEB0"/>
<dbReference type="InterPro" id="IPR014830">
    <property type="entry name" value="Glycolipid_transfer_prot_dom"/>
</dbReference>
<dbReference type="PANTHER" id="PTHR10219">
    <property type="entry name" value="GLYCOLIPID TRANSFER PROTEIN-RELATED"/>
    <property type="match status" value="1"/>
</dbReference>
<comment type="caution">
    <text evidence="3">The sequence shown here is derived from an EMBL/GenBank/DDBJ whole genome shotgun (WGS) entry which is preliminary data.</text>
</comment>
<dbReference type="GO" id="GO:0005829">
    <property type="term" value="C:cytosol"/>
    <property type="evidence" value="ECO:0007669"/>
    <property type="project" value="TreeGrafter"/>
</dbReference>
<evidence type="ECO:0000313" key="3">
    <source>
        <dbReference type="EMBL" id="CCG82806.1"/>
    </source>
</evidence>
<name>R4XEB0_TAPDE</name>
<dbReference type="VEuPathDB" id="FungiDB:TAPDE_002795"/>
<dbReference type="EMBL" id="CAHR02000103">
    <property type="protein sequence ID" value="CCG82806.1"/>
    <property type="molecule type" value="Genomic_DNA"/>
</dbReference>
<feature type="domain" description="Glycolipid transfer protein" evidence="2">
    <location>
        <begin position="22"/>
        <end position="162"/>
    </location>
</feature>
<dbReference type="GO" id="GO:1902387">
    <property type="term" value="F:ceramide 1-phosphate binding"/>
    <property type="evidence" value="ECO:0007669"/>
    <property type="project" value="TreeGrafter"/>
</dbReference>
<dbReference type="Proteomes" id="UP000013776">
    <property type="component" value="Unassembled WGS sequence"/>
</dbReference>
<evidence type="ECO:0000313" key="4">
    <source>
        <dbReference type="Proteomes" id="UP000013776"/>
    </source>
</evidence>
<keyword evidence="1" id="KW-0813">Transport</keyword>
<reference evidence="3 4" key="1">
    <citation type="journal article" date="2013" name="MBio">
        <title>Genome sequencing of the plant pathogen Taphrina deformans, the causal agent of peach leaf curl.</title>
        <authorList>
            <person name="Cisse O.H."/>
            <person name="Almeida J.M.G.C.F."/>
            <person name="Fonseca A."/>
            <person name="Kumar A.A."/>
            <person name="Salojaervi J."/>
            <person name="Overmyer K."/>
            <person name="Hauser P.M."/>
            <person name="Pagni M."/>
        </authorList>
    </citation>
    <scope>NUCLEOTIDE SEQUENCE [LARGE SCALE GENOMIC DNA]</scope>
    <source>
        <strain evidence="4">PYCC 5710 / ATCC 11124 / CBS 356.35 / IMI 108563 / JCM 9778 / NBRC 8474</strain>
    </source>
</reference>
<dbReference type="GO" id="GO:0016020">
    <property type="term" value="C:membrane"/>
    <property type="evidence" value="ECO:0007669"/>
    <property type="project" value="TreeGrafter"/>
</dbReference>
<accession>R4XEB0</accession>
<evidence type="ECO:0000259" key="2">
    <source>
        <dbReference type="Pfam" id="PF08718"/>
    </source>
</evidence>
<evidence type="ECO:0000256" key="1">
    <source>
        <dbReference type="ARBA" id="ARBA00022448"/>
    </source>
</evidence>
<dbReference type="FunFam" id="1.10.3520.10:FF:000001">
    <property type="entry name" value="Pleckstrin domain-containing family A member 8"/>
    <property type="match status" value="1"/>
</dbReference>
<dbReference type="InterPro" id="IPR036497">
    <property type="entry name" value="GLTP_sf"/>
</dbReference>
<keyword evidence="4" id="KW-1185">Reference proteome</keyword>
<proteinExistence type="predicted"/>
<dbReference type="PANTHER" id="PTHR10219:SF25">
    <property type="entry name" value="PLECKSTRIN HOMOLOGY DOMAIN-CONTAINING FAMILY A MEMBER 8"/>
    <property type="match status" value="1"/>
</dbReference>
<organism evidence="3 4">
    <name type="scientific">Taphrina deformans (strain PYCC 5710 / ATCC 11124 / CBS 356.35 / IMI 108563 / JCM 9778 / NBRC 8474)</name>
    <name type="common">Peach leaf curl fungus</name>
    <name type="synonym">Lalaria deformans</name>
    <dbReference type="NCBI Taxonomy" id="1097556"/>
    <lineage>
        <taxon>Eukaryota</taxon>
        <taxon>Fungi</taxon>
        <taxon>Dikarya</taxon>
        <taxon>Ascomycota</taxon>
        <taxon>Taphrinomycotina</taxon>
        <taxon>Taphrinomycetes</taxon>
        <taxon>Taphrinales</taxon>
        <taxon>Taphrinaceae</taxon>
        <taxon>Taphrina</taxon>
    </lineage>
</organism>
<dbReference type="OrthoDB" id="205255at2759"/>
<protein>
    <submittedName>
        <fullName evidence="3">Glycolipid transfer protein HET-C2</fullName>
    </submittedName>
</protein>
<sequence length="199" mass="22458">MSTWFDQQKKVASEVKLDASGINTTDFIQASESLVKLFDLLGSSAFAIVQKDMTGNIEKIRTRQAAYPAQSETLENLVKSEATEKKRTATEGLLWLLRYCLTPNAVAALRRSLNNPIEELADSFTKAYNDTLKKFHSFVVRPLFALAMKACPYRKDFYAKLGADQVKVKEQLESYTSALERIVKQMEDYYVAGNYSKGL</sequence>
<dbReference type="SUPFAM" id="SSF110004">
    <property type="entry name" value="Glycolipid transfer protein, GLTP"/>
    <property type="match status" value="1"/>
</dbReference>
<dbReference type="eggNOG" id="KOG3221">
    <property type="taxonomic scope" value="Eukaryota"/>
</dbReference>
<dbReference type="GO" id="GO:1902388">
    <property type="term" value="F:ceramide 1-phosphate transfer activity"/>
    <property type="evidence" value="ECO:0007669"/>
    <property type="project" value="TreeGrafter"/>
</dbReference>
<gene>
    <name evidence="3" type="ORF">TAPDE_002795</name>
</gene>
<dbReference type="AlphaFoldDB" id="R4XEB0"/>